<organism evidence="5 6">
    <name type="scientific">Salinomyces thailandicus</name>
    <dbReference type="NCBI Taxonomy" id="706561"/>
    <lineage>
        <taxon>Eukaryota</taxon>
        <taxon>Fungi</taxon>
        <taxon>Dikarya</taxon>
        <taxon>Ascomycota</taxon>
        <taxon>Pezizomycotina</taxon>
        <taxon>Dothideomycetes</taxon>
        <taxon>Dothideomycetidae</taxon>
        <taxon>Mycosphaerellales</taxon>
        <taxon>Teratosphaeriaceae</taxon>
        <taxon>Salinomyces</taxon>
    </lineage>
</organism>
<dbReference type="GO" id="GO:0034599">
    <property type="term" value="P:cellular response to oxidative stress"/>
    <property type="evidence" value="ECO:0007669"/>
    <property type="project" value="TreeGrafter"/>
</dbReference>
<feature type="region of interest" description="Disordered" evidence="2">
    <location>
        <begin position="136"/>
        <end position="162"/>
    </location>
</feature>
<keyword evidence="3" id="KW-0732">Signal</keyword>
<feature type="domain" description="Glutaredoxin" evidence="4">
    <location>
        <begin position="203"/>
        <end position="268"/>
    </location>
</feature>
<comment type="caution">
    <text evidence="5">The sequence shown here is derived from an EMBL/GenBank/DDBJ whole genome shotgun (WGS) entry which is preliminary data.</text>
</comment>
<proteinExistence type="inferred from homology"/>
<evidence type="ECO:0000313" key="6">
    <source>
        <dbReference type="Proteomes" id="UP000308549"/>
    </source>
</evidence>
<dbReference type="GO" id="GO:0000324">
    <property type="term" value="C:fungal-type vacuole"/>
    <property type="evidence" value="ECO:0007669"/>
    <property type="project" value="TreeGrafter"/>
</dbReference>
<dbReference type="CDD" id="cd03419">
    <property type="entry name" value="GRX_GRXh_1_2_like"/>
    <property type="match status" value="1"/>
</dbReference>
<accession>A0A4U0TS00</accession>
<dbReference type="Proteomes" id="UP000308549">
    <property type="component" value="Unassembled WGS sequence"/>
</dbReference>
<dbReference type="FunFam" id="3.40.30.10:FF:000093">
    <property type="entry name" value="Glutaredoxin 2"/>
    <property type="match status" value="1"/>
</dbReference>
<comment type="similarity">
    <text evidence="1">Belongs to the glutaredoxin family. Monothiol subfamily.</text>
</comment>
<evidence type="ECO:0000256" key="1">
    <source>
        <dbReference type="ARBA" id="ARBA00009630"/>
    </source>
</evidence>
<feature type="chain" id="PRO_5020420618" description="Glutaredoxin domain-containing protein" evidence="3">
    <location>
        <begin position="31"/>
        <end position="315"/>
    </location>
</feature>
<dbReference type="GO" id="GO:0004362">
    <property type="term" value="F:glutathione-disulfide reductase (NADPH) activity"/>
    <property type="evidence" value="ECO:0007669"/>
    <property type="project" value="UniProtKB-ARBA"/>
</dbReference>
<dbReference type="OrthoDB" id="423313at2759"/>
<protein>
    <recommendedName>
        <fullName evidence="4">Glutaredoxin domain-containing protein</fullName>
    </recommendedName>
</protein>
<evidence type="ECO:0000256" key="2">
    <source>
        <dbReference type="SAM" id="MobiDB-lite"/>
    </source>
</evidence>
<dbReference type="GO" id="GO:0005801">
    <property type="term" value="C:cis-Golgi network"/>
    <property type="evidence" value="ECO:0007669"/>
    <property type="project" value="UniProtKB-ARBA"/>
</dbReference>
<dbReference type="GO" id="GO:0005796">
    <property type="term" value="C:Golgi lumen"/>
    <property type="evidence" value="ECO:0007669"/>
    <property type="project" value="TreeGrafter"/>
</dbReference>
<name>A0A4U0TS00_9PEZI</name>
<dbReference type="PROSITE" id="PS51354">
    <property type="entry name" value="GLUTAREDOXIN_2"/>
    <property type="match status" value="1"/>
</dbReference>
<gene>
    <name evidence="5" type="ORF">B0A50_06071</name>
</gene>
<dbReference type="InterPro" id="IPR002109">
    <property type="entry name" value="Glutaredoxin"/>
</dbReference>
<dbReference type="EMBL" id="NAJL01000039">
    <property type="protein sequence ID" value="TKA24973.1"/>
    <property type="molecule type" value="Genomic_DNA"/>
</dbReference>
<dbReference type="PANTHER" id="PTHR45694:SF5">
    <property type="entry name" value="GLUTAREDOXIN 2"/>
    <property type="match status" value="1"/>
</dbReference>
<dbReference type="SUPFAM" id="SSF52833">
    <property type="entry name" value="Thioredoxin-like"/>
    <property type="match status" value="1"/>
</dbReference>
<keyword evidence="6" id="KW-1185">Reference proteome</keyword>
<sequence length="315" mass="33712">MPSSRRLKVTGLIALLTVLIIFYTTNGAKSTENSPFYTRTVEAIKGRQEADARNNVIAEERARSDRVEKIQKEHDVAVSAAAAEETDLVKLSGDAAKAAGVGAGRDKQRPLVEDLGEVAEDVKNTVLTDTDDVKPVAGRKTMSKGDKVVQTKPEGASNDDGVAKVGNVAAKASNALQDKPGPETEEEHAVESELNDILKKGPIIIFSKSYCPHSKKAKHILLDLYSITPPPYVVELDQHDLGPGLQAALNKMTGRRTVPNVLINGKSIGGGDDIAALHTEGKMVETVSSMGGKRVVEVKLKEEAEAGRTEVKFKA</sequence>
<dbReference type="Gene3D" id="3.40.30.10">
    <property type="entry name" value="Glutaredoxin"/>
    <property type="match status" value="1"/>
</dbReference>
<dbReference type="PRINTS" id="PR00160">
    <property type="entry name" value="GLUTAREDOXIN"/>
</dbReference>
<reference evidence="5 6" key="1">
    <citation type="submission" date="2017-03" db="EMBL/GenBank/DDBJ databases">
        <title>Genomes of endolithic fungi from Antarctica.</title>
        <authorList>
            <person name="Coleine C."/>
            <person name="Masonjones S."/>
            <person name="Stajich J.E."/>
        </authorList>
    </citation>
    <scope>NUCLEOTIDE SEQUENCE [LARGE SCALE GENOMIC DNA]</scope>
    <source>
        <strain evidence="5 6">CCFEE 6315</strain>
    </source>
</reference>
<evidence type="ECO:0000256" key="3">
    <source>
        <dbReference type="SAM" id="SignalP"/>
    </source>
</evidence>
<dbReference type="Pfam" id="PF00462">
    <property type="entry name" value="Glutaredoxin"/>
    <property type="match status" value="1"/>
</dbReference>
<dbReference type="NCBIfam" id="TIGR02180">
    <property type="entry name" value="GRX_euk"/>
    <property type="match status" value="1"/>
</dbReference>
<dbReference type="PANTHER" id="PTHR45694">
    <property type="entry name" value="GLUTAREDOXIN 2"/>
    <property type="match status" value="1"/>
</dbReference>
<evidence type="ECO:0000313" key="5">
    <source>
        <dbReference type="EMBL" id="TKA24973.1"/>
    </source>
</evidence>
<dbReference type="AlphaFoldDB" id="A0A4U0TS00"/>
<evidence type="ECO:0000259" key="4">
    <source>
        <dbReference type="Pfam" id="PF00462"/>
    </source>
</evidence>
<dbReference type="InterPro" id="IPR014025">
    <property type="entry name" value="Glutaredoxin_subgr"/>
</dbReference>
<dbReference type="InterPro" id="IPR036249">
    <property type="entry name" value="Thioredoxin-like_sf"/>
</dbReference>
<dbReference type="InterPro" id="IPR011899">
    <property type="entry name" value="Glutaredoxin_euk/vir"/>
</dbReference>
<feature type="signal peptide" evidence="3">
    <location>
        <begin position="1"/>
        <end position="30"/>
    </location>
</feature>